<reference evidence="7" key="1">
    <citation type="submission" date="2023-03" db="EMBL/GenBank/DDBJ databases">
        <title>Massive genome expansion in bonnet fungi (Mycena s.s.) driven by repeated elements and novel gene families across ecological guilds.</title>
        <authorList>
            <consortium name="Lawrence Berkeley National Laboratory"/>
            <person name="Harder C.B."/>
            <person name="Miyauchi S."/>
            <person name="Viragh M."/>
            <person name="Kuo A."/>
            <person name="Thoen E."/>
            <person name="Andreopoulos B."/>
            <person name="Lu D."/>
            <person name="Skrede I."/>
            <person name="Drula E."/>
            <person name="Henrissat B."/>
            <person name="Morin E."/>
            <person name="Kohler A."/>
            <person name="Barry K."/>
            <person name="LaButti K."/>
            <person name="Morin E."/>
            <person name="Salamov A."/>
            <person name="Lipzen A."/>
            <person name="Mereny Z."/>
            <person name="Hegedus B."/>
            <person name="Baldrian P."/>
            <person name="Stursova M."/>
            <person name="Weitz H."/>
            <person name="Taylor A."/>
            <person name="Grigoriev I.V."/>
            <person name="Nagy L.G."/>
            <person name="Martin F."/>
            <person name="Kauserud H."/>
        </authorList>
    </citation>
    <scope>NUCLEOTIDE SEQUENCE</scope>
    <source>
        <strain evidence="7">9284</strain>
    </source>
</reference>
<evidence type="ECO:0000256" key="4">
    <source>
        <dbReference type="ARBA" id="ARBA00022833"/>
    </source>
</evidence>
<dbReference type="PANTHER" id="PTHR13119:SF12">
    <property type="entry name" value="PROTEIN SUPPRESSOR OF SABLE"/>
    <property type="match status" value="1"/>
</dbReference>
<name>A0AAD7BK27_9AGAR</name>
<comment type="caution">
    <text evidence="7">The sequence shown here is derived from an EMBL/GenBank/DDBJ whole genome shotgun (WGS) entry which is preliminary data.</text>
</comment>
<feature type="zinc finger region" description="C3H1-type" evidence="5">
    <location>
        <begin position="72"/>
        <end position="99"/>
    </location>
</feature>
<dbReference type="Gene3D" id="1.20.120.1350">
    <property type="entry name" value="Pneumovirus matrix protein 2 (M2), zinc-binding domain"/>
    <property type="match status" value="1"/>
</dbReference>
<dbReference type="Gene3D" id="4.10.1000.10">
    <property type="entry name" value="Zinc finger, CCCH-type"/>
    <property type="match status" value="1"/>
</dbReference>
<dbReference type="AlphaFoldDB" id="A0AAD7BK27"/>
<dbReference type="GO" id="GO:0045892">
    <property type="term" value="P:negative regulation of DNA-templated transcription"/>
    <property type="evidence" value="ECO:0007669"/>
    <property type="project" value="InterPro"/>
</dbReference>
<keyword evidence="1 5" id="KW-0479">Metal-binding</keyword>
<evidence type="ECO:0000259" key="6">
    <source>
        <dbReference type="PROSITE" id="PS50103"/>
    </source>
</evidence>
<keyword evidence="4 5" id="KW-0862">Zinc</keyword>
<dbReference type="PANTHER" id="PTHR13119">
    <property type="entry name" value="ZINC FINGER CCCH DOMAIN-CONTAINING PROTEI"/>
    <property type="match status" value="1"/>
</dbReference>
<proteinExistence type="predicted"/>
<feature type="domain" description="C3H1-type" evidence="6">
    <location>
        <begin position="72"/>
        <end position="99"/>
    </location>
</feature>
<evidence type="ECO:0000256" key="1">
    <source>
        <dbReference type="ARBA" id="ARBA00022723"/>
    </source>
</evidence>
<dbReference type="PROSITE" id="PS50103">
    <property type="entry name" value="ZF_C3H1"/>
    <property type="match status" value="2"/>
</dbReference>
<dbReference type="SMART" id="SM00356">
    <property type="entry name" value="ZnF_C3H1"/>
    <property type="match status" value="2"/>
</dbReference>
<dbReference type="EMBL" id="JARKIF010000014">
    <property type="protein sequence ID" value="KAJ7623330.1"/>
    <property type="molecule type" value="Genomic_DNA"/>
</dbReference>
<dbReference type="Pfam" id="PF18345">
    <property type="entry name" value="zf_CCCH_4"/>
    <property type="match status" value="2"/>
</dbReference>
<evidence type="ECO:0000256" key="3">
    <source>
        <dbReference type="ARBA" id="ARBA00022771"/>
    </source>
</evidence>
<evidence type="ECO:0000313" key="8">
    <source>
        <dbReference type="Proteomes" id="UP001221142"/>
    </source>
</evidence>
<dbReference type="GO" id="GO:0008270">
    <property type="term" value="F:zinc ion binding"/>
    <property type="evidence" value="ECO:0007669"/>
    <property type="project" value="UniProtKB-KW"/>
</dbReference>
<evidence type="ECO:0000256" key="5">
    <source>
        <dbReference type="PROSITE-ProRule" id="PRU00723"/>
    </source>
</evidence>
<dbReference type="InterPro" id="IPR000571">
    <property type="entry name" value="Znf_CCCH"/>
</dbReference>
<keyword evidence="8" id="KW-1185">Reference proteome</keyword>
<dbReference type="GO" id="GO:0005634">
    <property type="term" value="C:nucleus"/>
    <property type="evidence" value="ECO:0007669"/>
    <property type="project" value="TreeGrafter"/>
</dbReference>
<evidence type="ECO:0000256" key="2">
    <source>
        <dbReference type="ARBA" id="ARBA00022737"/>
    </source>
</evidence>
<sequence length="244" mass="26553">MAHYSAPPSLCNNSGCHHSHTCPSYWQHPTFSHPVENIPPGDRGRRPSCIFFSQGRCTQGDKCRFSHNAPENKLTEPCIYFRQGTCRNGQNCPFLHETAPVASPPLSAKDSSTNAAELSPRLIPCPHHPASQAQRRSSKLAVMKPQDNAVAEIRAPCRTMILCRPSLPFLLRTLRALTIGSAFPKQMPLALLANPSVDSSQAGCANWEIAAVALSARPRQRLVHGANTSPHVPGGIHAYLPTMT</sequence>
<dbReference type="InterPro" id="IPR036855">
    <property type="entry name" value="Znf_CCCH_sf"/>
</dbReference>
<organism evidence="7 8">
    <name type="scientific">Roridomyces roridus</name>
    <dbReference type="NCBI Taxonomy" id="1738132"/>
    <lineage>
        <taxon>Eukaryota</taxon>
        <taxon>Fungi</taxon>
        <taxon>Dikarya</taxon>
        <taxon>Basidiomycota</taxon>
        <taxon>Agaricomycotina</taxon>
        <taxon>Agaricomycetes</taxon>
        <taxon>Agaricomycetidae</taxon>
        <taxon>Agaricales</taxon>
        <taxon>Marasmiineae</taxon>
        <taxon>Mycenaceae</taxon>
        <taxon>Roridomyces</taxon>
    </lineage>
</organism>
<gene>
    <name evidence="7" type="ORF">FB45DRAFT_102256</name>
</gene>
<dbReference type="GO" id="GO:0003723">
    <property type="term" value="F:RNA binding"/>
    <property type="evidence" value="ECO:0007669"/>
    <property type="project" value="InterPro"/>
</dbReference>
<dbReference type="InterPro" id="IPR045124">
    <property type="entry name" value="Su(sable)-like"/>
</dbReference>
<keyword evidence="3 5" id="KW-0863">Zinc-finger</keyword>
<protein>
    <recommendedName>
        <fullName evidence="6">C3H1-type domain-containing protein</fullName>
    </recommendedName>
</protein>
<dbReference type="SUPFAM" id="SSF90229">
    <property type="entry name" value="CCCH zinc finger"/>
    <property type="match status" value="2"/>
</dbReference>
<accession>A0AAD7BK27</accession>
<dbReference type="Proteomes" id="UP001221142">
    <property type="component" value="Unassembled WGS sequence"/>
</dbReference>
<feature type="domain" description="C3H1-type" evidence="6">
    <location>
        <begin position="43"/>
        <end position="70"/>
    </location>
</feature>
<feature type="zinc finger region" description="C3H1-type" evidence="5">
    <location>
        <begin position="43"/>
        <end position="70"/>
    </location>
</feature>
<evidence type="ECO:0000313" key="7">
    <source>
        <dbReference type="EMBL" id="KAJ7623330.1"/>
    </source>
</evidence>
<keyword evidence="2" id="KW-0677">Repeat</keyword>